<comment type="subunit">
    <text evidence="4">The complex is composed of two ATP-binding proteins (PstB), two transmembrane proteins (PstC and PstA) and a solute-binding protein (PstS).</text>
</comment>
<keyword evidence="5" id="KW-0592">Phosphate transport</keyword>
<comment type="similarity">
    <text evidence="3">Belongs to the PstS family.</text>
</comment>
<reference evidence="11 12" key="1">
    <citation type="submission" date="2016-10" db="EMBL/GenBank/DDBJ databases">
        <authorList>
            <person name="de Groot N.N."/>
        </authorList>
    </citation>
    <scope>NUCLEOTIDE SEQUENCE [LARGE SCALE GENOMIC DNA]</scope>
    <source>
        <strain evidence="11 12">DSM 15827</strain>
    </source>
</reference>
<dbReference type="STRING" id="137733.SAMN05421767_12315"/>
<keyword evidence="8" id="KW-0449">Lipoprotein</keyword>
<dbReference type="GO" id="GO:0005886">
    <property type="term" value="C:plasma membrane"/>
    <property type="evidence" value="ECO:0007669"/>
    <property type="project" value="UniProtKB-SubCell"/>
</dbReference>
<evidence type="ECO:0000256" key="8">
    <source>
        <dbReference type="ARBA" id="ARBA00023288"/>
    </source>
</evidence>
<feature type="domain" description="PBP" evidence="10">
    <location>
        <begin position="181"/>
        <end position="289"/>
    </location>
</feature>
<feature type="domain" description="PBP" evidence="10">
    <location>
        <begin position="30"/>
        <end position="154"/>
    </location>
</feature>
<keyword evidence="7" id="KW-0564">Palmitate</keyword>
<dbReference type="OrthoDB" id="9790048at2"/>
<dbReference type="PROSITE" id="PS51257">
    <property type="entry name" value="PROKAR_LIPOPROTEIN"/>
    <property type="match status" value="1"/>
</dbReference>
<accession>A0A1H9M1I3</accession>
<feature type="signal peptide" evidence="9">
    <location>
        <begin position="1"/>
        <end position="29"/>
    </location>
</feature>
<evidence type="ECO:0000256" key="7">
    <source>
        <dbReference type="ARBA" id="ARBA00023139"/>
    </source>
</evidence>
<evidence type="ECO:0000256" key="1">
    <source>
        <dbReference type="ARBA" id="ARBA00002841"/>
    </source>
</evidence>
<evidence type="ECO:0000256" key="6">
    <source>
        <dbReference type="ARBA" id="ARBA00022729"/>
    </source>
</evidence>
<protein>
    <submittedName>
        <fullName evidence="11">Phosphate ABC transporter substrate-binding protein, PhoT family</fullName>
    </submittedName>
</protein>
<evidence type="ECO:0000256" key="5">
    <source>
        <dbReference type="ARBA" id="ARBA00022592"/>
    </source>
</evidence>
<dbReference type="GO" id="GO:0006817">
    <property type="term" value="P:phosphate ion transport"/>
    <property type="evidence" value="ECO:0007669"/>
    <property type="project" value="UniProtKB-KW"/>
</dbReference>
<comment type="subcellular location">
    <subcellularLocation>
        <location evidence="2">Cell membrane</location>
        <topology evidence="2">Lipid-anchor</topology>
    </subcellularLocation>
</comment>
<evidence type="ECO:0000256" key="2">
    <source>
        <dbReference type="ARBA" id="ARBA00004193"/>
    </source>
</evidence>
<evidence type="ECO:0000256" key="9">
    <source>
        <dbReference type="SAM" id="SignalP"/>
    </source>
</evidence>
<dbReference type="Gene3D" id="3.40.190.10">
    <property type="entry name" value="Periplasmic binding protein-like II"/>
    <property type="match status" value="4"/>
</dbReference>
<dbReference type="Proteomes" id="UP000198556">
    <property type="component" value="Unassembled WGS sequence"/>
</dbReference>
<dbReference type="Pfam" id="PF12849">
    <property type="entry name" value="PBP_like_2"/>
    <property type="match status" value="2"/>
</dbReference>
<organism evidence="11 12">
    <name type="scientific">Granulicatella balaenopterae</name>
    <dbReference type="NCBI Taxonomy" id="137733"/>
    <lineage>
        <taxon>Bacteria</taxon>
        <taxon>Bacillati</taxon>
        <taxon>Bacillota</taxon>
        <taxon>Bacilli</taxon>
        <taxon>Lactobacillales</taxon>
        <taxon>Carnobacteriaceae</taxon>
        <taxon>Granulicatella</taxon>
    </lineage>
</organism>
<keyword evidence="12" id="KW-1185">Reference proteome</keyword>
<dbReference type="InterPro" id="IPR050811">
    <property type="entry name" value="Phosphate_ABC_transporter"/>
</dbReference>
<gene>
    <name evidence="11" type="ORF">SAMN05421767_12315</name>
</gene>
<dbReference type="InterPro" id="IPR024370">
    <property type="entry name" value="PBP_domain"/>
</dbReference>
<keyword evidence="6 9" id="KW-0732">Signal</keyword>
<dbReference type="RefSeq" id="WP_089746830.1">
    <property type="nucleotide sequence ID" value="NZ_FOGF01000023.1"/>
</dbReference>
<dbReference type="AlphaFoldDB" id="A0A1H9M1I3"/>
<proteinExistence type="inferred from homology"/>
<dbReference type="EMBL" id="FOGF01000023">
    <property type="protein sequence ID" value="SER17504.1"/>
    <property type="molecule type" value="Genomic_DNA"/>
</dbReference>
<evidence type="ECO:0000259" key="10">
    <source>
        <dbReference type="Pfam" id="PF12849"/>
    </source>
</evidence>
<dbReference type="PANTHER" id="PTHR30570">
    <property type="entry name" value="PERIPLASMIC PHOSPHATE BINDING COMPONENT OF PHOSPHATE ABC TRANSPORTER"/>
    <property type="match status" value="1"/>
</dbReference>
<evidence type="ECO:0000313" key="11">
    <source>
        <dbReference type="EMBL" id="SER17504.1"/>
    </source>
</evidence>
<evidence type="ECO:0000313" key="12">
    <source>
        <dbReference type="Proteomes" id="UP000198556"/>
    </source>
</evidence>
<keyword evidence="5" id="KW-0813">Transport</keyword>
<dbReference type="SUPFAM" id="SSF53850">
    <property type="entry name" value="Periplasmic binding protein-like II"/>
    <property type="match status" value="2"/>
</dbReference>
<name>A0A1H9M1I3_9LACT</name>
<evidence type="ECO:0000256" key="3">
    <source>
        <dbReference type="ARBA" id="ARBA00008725"/>
    </source>
</evidence>
<feature type="chain" id="PRO_5011657717" evidence="9">
    <location>
        <begin position="30"/>
        <end position="293"/>
    </location>
</feature>
<evidence type="ECO:0000256" key="4">
    <source>
        <dbReference type="ARBA" id="ARBA00011529"/>
    </source>
</evidence>
<sequence length="293" mass="31526">MKVGRVLYVGMVSLTLLLGGCSTSQQSMASNPSGEITVVSRETGSGTRDAFIEQVGLLEKDDIHRIDQTTLEAIVQNSTAGVLSTVAGLDKAIGYVSLGTLSDIVQPVAIEGVLPTTETILAGDYRLQRPFVICWPNEIREEVRDFMAFINSKEGQDIIKKTGYVPTNPNALPYQNTSAEEGLVTVVGSTSVTPVMEQLAEQYQEIHSGVQIDIISNGSTAGITAVQEGTADIGMSSRALNSQEIEQMNSQAIALDGIVIIVNQDNPLNTLTLQEVRDIFKGDVTDWQDLAQH</sequence>
<comment type="function">
    <text evidence="1">Part of the ABC transporter complex PstSACB involved in phosphate import.</text>
</comment>
<dbReference type="PANTHER" id="PTHR30570:SF1">
    <property type="entry name" value="PHOSPHATE-BINDING PROTEIN PSTS"/>
    <property type="match status" value="1"/>
</dbReference>